<dbReference type="Proteomes" id="UP000056322">
    <property type="component" value="Chromosome 1"/>
</dbReference>
<dbReference type="InterPro" id="IPR011765">
    <property type="entry name" value="Pept_M16_N"/>
</dbReference>
<dbReference type="PANTHER" id="PTHR11851">
    <property type="entry name" value="METALLOPROTEASE"/>
    <property type="match status" value="1"/>
</dbReference>
<accession>A0A0B7IVU6</accession>
<gene>
    <name evidence="4" type="ORF">BN1209_1322</name>
</gene>
<protein>
    <submittedName>
        <fullName evidence="4">Peptidase M16 domain protein</fullName>
    </submittedName>
</protein>
<dbReference type="InterPro" id="IPR050361">
    <property type="entry name" value="MPP/UQCRC_Complex"/>
</dbReference>
<dbReference type="OrthoDB" id="9811314at2"/>
<dbReference type="EMBL" id="LN794158">
    <property type="protein sequence ID" value="CEN56360.1"/>
    <property type="molecule type" value="Genomic_DNA"/>
</dbReference>
<dbReference type="InterPro" id="IPR007863">
    <property type="entry name" value="Peptidase_M16_C"/>
</dbReference>
<keyword evidence="1" id="KW-0732">Signal</keyword>
<dbReference type="Pfam" id="PF05193">
    <property type="entry name" value="Peptidase_M16_C"/>
    <property type="match status" value="1"/>
</dbReference>
<keyword evidence="5" id="KW-1185">Reference proteome</keyword>
<sequence>MFTKSLIRGLGFTLIGLLASLQAQAGLKIQQWQTSRGAEVYFVENHDLPIIDISTNFYAGSARDDASKLGVAGITRHLMTLGAAGLTDEKISKQFADIGAQLGGGIDDDKSSVKLRTLSSALERDKALDLYTKILQKPDFPEDVLAREKARVIAGLKEAATQPETIADKAFSKALFGAHPYGFNSEPEQIDQIKRDDVQKFYRTYYGAQGAVIALIGDISREQAAQIAEKISLDLPQAEKPKPLASVIYPNSANEQRIAHPATQAHILLGYPGIKRGDADFFPLYVGNYVLGGGGFVSRLTEEVREKRGLVYSVYSYFMPMAELGQFQVGLQTKREQADAALALVRETLDKFIKDGVTDAELKAAKQNLVGGFPMRIDSNGKILDYLALIGFYHLPMTYLDDFNENLNKVTKAQIKDAFSRRIHPEKMVTVVVGGDS</sequence>
<dbReference type="RefSeq" id="WP_045751469.1">
    <property type="nucleotide sequence ID" value="NZ_LN794158.1"/>
</dbReference>
<evidence type="ECO:0000313" key="4">
    <source>
        <dbReference type="EMBL" id="CEN56360.1"/>
    </source>
</evidence>
<dbReference type="SUPFAM" id="SSF63411">
    <property type="entry name" value="LuxS/MPP-like metallohydrolase"/>
    <property type="match status" value="2"/>
</dbReference>
<proteinExistence type="predicted"/>
<dbReference type="STRING" id="1581680.BN1209_1322"/>
<feature type="domain" description="Peptidase M16 N-terminal" evidence="2">
    <location>
        <begin position="57"/>
        <end position="181"/>
    </location>
</feature>
<dbReference type="Gene3D" id="3.30.830.10">
    <property type="entry name" value="Metalloenzyme, LuxS/M16 peptidase-like"/>
    <property type="match status" value="2"/>
</dbReference>
<dbReference type="InterPro" id="IPR011249">
    <property type="entry name" value="Metalloenz_LuxS/M16"/>
</dbReference>
<feature type="domain" description="Peptidase M16 C-terminal" evidence="3">
    <location>
        <begin position="193"/>
        <end position="369"/>
    </location>
</feature>
<name>A0A0B7IVU6_9PROT</name>
<dbReference type="GO" id="GO:0046872">
    <property type="term" value="F:metal ion binding"/>
    <property type="evidence" value="ECO:0007669"/>
    <property type="project" value="InterPro"/>
</dbReference>
<feature type="chain" id="PRO_5002133254" evidence="1">
    <location>
        <begin position="26"/>
        <end position="437"/>
    </location>
</feature>
<evidence type="ECO:0000259" key="3">
    <source>
        <dbReference type="Pfam" id="PF05193"/>
    </source>
</evidence>
<dbReference type="AlphaFoldDB" id="A0A0B7IVU6"/>
<evidence type="ECO:0000259" key="2">
    <source>
        <dbReference type="Pfam" id="PF00675"/>
    </source>
</evidence>
<dbReference type="KEGG" id="mbac:BN1209_1322"/>
<feature type="signal peptide" evidence="1">
    <location>
        <begin position="1"/>
        <end position="25"/>
    </location>
</feature>
<dbReference type="HOGENOM" id="CLU_009902_6_0_4"/>
<organism evidence="4 5">
    <name type="scientific">Candidatus Methylopumilus turicensis</name>
    <dbReference type="NCBI Taxonomy" id="1581680"/>
    <lineage>
        <taxon>Bacteria</taxon>
        <taxon>Pseudomonadati</taxon>
        <taxon>Pseudomonadota</taxon>
        <taxon>Betaproteobacteria</taxon>
        <taxon>Nitrosomonadales</taxon>
        <taxon>Methylophilaceae</taxon>
        <taxon>Candidatus Methylopumilus</taxon>
    </lineage>
</organism>
<evidence type="ECO:0000256" key="1">
    <source>
        <dbReference type="SAM" id="SignalP"/>
    </source>
</evidence>
<dbReference type="Pfam" id="PF00675">
    <property type="entry name" value="Peptidase_M16"/>
    <property type="match status" value="1"/>
</dbReference>
<reference evidence="5" key="1">
    <citation type="submission" date="2014-12" db="EMBL/GenBank/DDBJ databases">
        <authorList>
            <person name="Salcher M.M."/>
        </authorList>
    </citation>
    <scope>NUCLEOTIDE SEQUENCE [LARGE SCALE GENOMIC DNA]</scope>
    <source>
        <strain evidence="5">MMS-10A-171</strain>
    </source>
</reference>
<evidence type="ECO:0000313" key="5">
    <source>
        <dbReference type="Proteomes" id="UP000056322"/>
    </source>
</evidence>
<dbReference type="PANTHER" id="PTHR11851:SF224">
    <property type="entry name" value="PROCESSING PROTEASE"/>
    <property type="match status" value="1"/>
</dbReference>